<evidence type="ECO:0000256" key="1">
    <source>
        <dbReference type="ARBA" id="ARBA00004202"/>
    </source>
</evidence>
<keyword evidence="2" id="KW-0813">Transport</keyword>
<keyword evidence="9" id="KW-0472">Membrane</keyword>
<evidence type="ECO:0000256" key="8">
    <source>
        <dbReference type="ARBA" id="ARBA00022967"/>
    </source>
</evidence>
<dbReference type="FunFam" id="3.40.50.300:FF:000127">
    <property type="entry name" value="Ribose import ATP-binding protein RbsA"/>
    <property type="match status" value="1"/>
</dbReference>
<evidence type="ECO:0000256" key="7">
    <source>
        <dbReference type="ARBA" id="ARBA00022840"/>
    </source>
</evidence>
<dbReference type="GO" id="GO:0005886">
    <property type="term" value="C:plasma membrane"/>
    <property type="evidence" value="ECO:0007669"/>
    <property type="project" value="UniProtKB-SubCell"/>
</dbReference>
<keyword evidence="4" id="KW-0762">Sugar transport</keyword>
<evidence type="ECO:0000313" key="12">
    <source>
        <dbReference type="EMBL" id="MBB2196226.1"/>
    </source>
</evidence>
<keyword evidence="5" id="KW-0677">Repeat</keyword>
<dbReference type="InterPro" id="IPR003439">
    <property type="entry name" value="ABC_transporter-like_ATP-bd"/>
</dbReference>
<dbReference type="InterPro" id="IPR050107">
    <property type="entry name" value="ABC_carbohydrate_import_ATPase"/>
</dbReference>
<evidence type="ECO:0000256" key="3">
    <source>
        <dbReference type="ARBA" id="ARBA00022475"/>
    </source>
</evidence>
<dbReference type="PANTHER" id="PTHR43790:SF4">
    <property type="entry name" value="GUANOSINE IMPORT ATP-BINDING PROTEIN NUPO"/>
    <property type="match status" value="1"/>
</dbReference>
<evidence type="ECO:0000256" key="9">
    <source>
        <dbReference type="ARBA" id="ARBA00023136"/>
    </source>
</evidence>
<comment type="subcellular location">
    <subcellularLocation>
        <location evidence="1">Cell membrane</location>
        <topology evidence="1">Peripheral membrane protein</topology>
    </subcellularLocation>
</comment>
<dbReference type="Proteomes" id="UP000530320">
    <property type="component" value="Unassembled WGS sequence"/>
</dbReference>
<dbReference type="GO" id="GO:0005524">
    <property type="term" value="F:ATP binding"/>
    <property type="evidence" value="ECO:0007669"/>
    <property type="project" value="UniProtKB-KW"/>
</dbReference>
<evidence type="ECO:0000256" key="2">
    <source>
        <dbReference type="ARBA" id="ARBA00022448"/>
    </source>
</evidence>
<reference evidence="12 13" key="1">
    <citation type="submission" date="2020-04" db="EMBL/GenBank/DDBJ databases">
        <title>Description of novel Gluconacetobacter.</title>
        <authorList>
            <person name="Sombolestani A."/>
        </authorList>
    </citation>
    <scope>NUCLEOTIDE SEQUENCE [LARGE SCALE GENOMIC DNA]</scope>
    <source>
        <strain evidence="12 13">LMG 22058</strain>
    </source>
</reference>
<evidence type="ECO:0000259" key="11">
    <source>
        <dbReference type="PROSITE" id="PS50893"/>
    </source>
</evidence>
<evidence type="ECO:0000313" key="13">
    <source>
        <dbReference type="Proteomes" id="UP000530320"/>
    </source>
</evidence>
<keyword evidence="7 12" id="KW-0067">ATP-binding</keyword>
<dbReference type="InterPro" id="IPR027417">
    <property type="entry name" value="P-loop_NTPase"/>
</dbReference>
<evidence type="ECO:0000256" key="6">
    <source>
        <dbReference type="ARBA" id="ARBA00022741"/>
    </source>
</evidence>
<dbReference type="AlphaFoldDB" id="A0A7W4PIS7"/>
<protein>
    <submittedName>
        <fullName evidence="12">ABC transporter ATP-binding protein</fullName>
    </submittedName>
</protein>
<dbReference type="CDD" id="cd03215">
    <property type="entry name" value="ABC_Carb_Monos_II"/>
    <property type="match status" value="1"/>
</dbReference>
<feature type="domain" description="ABC transporter" evidence="11">
    <location>
        <begin position="20"/>
        <end position="254"/>
    </location>
</feature>
<feature type="domain" description="ABC transporter" evidence="11">
    <location>
        <begin position="276"/>
        <end position="520"/>
    </location>
</feature>
<dbReference type="PANTHER" id="PTHR43790">
    <property type="entry name" value="CARBOHYDRATE TRANSPORT ATP-BINDING PROTEIN MG119-RELATED"/>
    <property type="match status" value="1"/>
</dbReference>
<keyword evidence="3" id="KW-1003">Cell membrane</keyword>
<dbReference type="GO" id="GO:0016887">
    <property type="term" value="F:ATP hydrolysis activity"/>
    <property type="evidence" value="ECO:0007669"/>
    <property type="project" value="InterPro"/>
</dbReference>
<evidence type="ECO:0000256" key="10">
    <source>
        <dbReference type="SAM" id="MobiDB-lite"/>
    </source>
</evidence>
<keyword evidence="8" id="KW-1278">Translocase</keyword>
<dbReference type="SMART" id="SM00382">
    <property type="entry name" value="AAA"/>
    <property type="match status" value="1"/>
</dbReference>
<dbReference type="SUPFAM" id="SSF52540">
    <property type="entry name" value="P-loop containing nucleoside triphosphate hydrolases"/>
    <property type="match status" value="2"/>
</dbReference>
<name>A0A7W4PIS7_9PROT</name>
<dbReference type="InterPro" id="IPR003593">
    <property type="entry name" value="AAA+_ATPase"/>
</dbReference>
<dbReference type="Pfam" id="PF00005">
    <property type="entry name" value="ABC_tran"/>
    <property type="match status" value="2"/>
</dbReference>
<dbReference type="PROSITE" id="PS00211">
    <property type="entry name" value="ABC_TRANSPORTER_1"/>
    <property type="match status" value="1"/>
</dbReference>
<evidence type="ECO:0000256" key="4">
    <source>
        <dbReference type="ARBA" id="ARBA00022597"/>
    </source>
</evidence>
<dbReference type="CDD" id="cd03216">
    <property type="entry name" value="ABC_Carb_Monos_I"/>
    <property type="match status" value="1"/>
</dbReference>
<comment type="caution">
    <text evidence="12">The sequence shown here is derived from an EMBL/GenBank/DDBJ whole genome shotgun (WGS) entry which is preliminary data.</text>
</comment>
<evidence type="ECO:0000256" key="5">
    <source>
        <dbReference type="ARBA" id="ARBA00022737"/>
    </source>
</evidence>
<sequence>MPHARNDAPPPVPPGTPPILQLQGICKYFPGVIANQDVSLDIAPGEIHALLGENGAGKSTLMNVVTGIYQPDGGEIILDGYGQVFAAPQDAIRAGIGMVHQHFKLVPAFTVAENIHLGWRDTPFLASSKVLEARTRALSERFGFSVRPDAIVADLSAGEQQRVEILRVLARQARLLILDEPTAVLTPAETRDLFRALRAFRAQGNAVILISHKLDEVIDISDRISILRAGRNVGTYRTADCTAAGLATTMVGREIVRRDLRARAPGATPIAPTPVLSLRGATCRDPRGVETLRDVTLDLHGGEILGIAGVAGNGQRELTQVLTGMMPLSAGEILLDGTPAPLADPAAFARAGIGHIPEDRLRSGLAPALDITDNMALREYDRPPIGRHGLYDRTAANHLAQTIVEAAEVRVPDLATPIRNLSGGNQQRLVARREIRIASRVLVAAYPSRGLDIGAIATVLRYLTELRDQGVAVVLVSEDLEELLNVADRIGVLFHGRLMATIDAATADMETIGLLMGGRSAHNGPPHGGSTPDGPTQDGGQA</sequence>
<dbReference type="InterPro" id="IPR017871">
    <property type="entry name" value="ABC_transporter-like_CS"/>
</dbReference>
<feature type="region of interest" description="Disordered" evidence="10">
    <location>
        <begin position="516"/>
        <end position="542"/>
    </location>
</feature>
<proteinExistence type="predicted"/>
<accession>A0A7W4PIS7</accession>
<dbReference type="PROSITE" id="PS50893">
    <property type="entry name" value="ABC_TRANSPORTER_2"/>
    <property type="match status" value="2"/>
</dbReference>
<organism evidence="12 13">
    <name type="scientific">Gluconacetobacter dulcium</name>
    <dbReference type="NCBI Taxonomy" id="2729096"/>
    <lineage>
        <taxon>Bacteria</taxon>
        <taxon>Pseudomonadati</taxon>
        <taxon>Pseudomonadota</taxon>
        <taxon>Alphaproteobacteria</taxon>
        <taxon>Acetobacterales</taxon>
        <taxon>Acetobacteraceae</taxon>
        <taxon>Gluconacetobacter</taxon>
    </lineage>
</organism>
<dbReference type="Gene3D" id="3.40.50.300">
    <property type="entry name" value="P-loop containing nucleotide triphosphate hydrolases"/>
    <property type="match status" value="2"/>
</dbReference>
<gene>
    <name evidence="12" type="ORF">HLH44_01885</name>
</gene>
<keyword evidence="6" id="KW-0547">Nucleotide-binding</keyword>
<dbReference type="EMBL" id="JABEQP010000001">
    <property type="protein sequence ID" value="MBB2196226.1"/>
    <property type="molecule type" value="Genomic_DNA"/>
</dbReference>